<dbReference type="Pfam" id="PF13589">
    <property type="entry name" value="HATPase_c_3"/>
    <property type="match status" value="1"/>
</dbReference>
<dbReference type="PANTHER" id="PTHR11528">
    <property type="entry name" value="HEAT SHOCK PROTEIN 90 FAMILY MEMBER"/>
    <property type="match status" value="1"/>
</dbReference>
<dbReference type="InterPro" id="IPR056471">
    <property type="entry name" value="HD-CE"/>
</dbReference>
<keyword evidence="3" id="KW-0067">ATP-binding</keyword>
<dbReference type="EMBL" id="JAAAPK010000003">
    <property type="protein sequence ID" value="NBC40983.1"/>
    <property type="molecule type" value="Genomic_DNA"/>
</dbReference>
<dbReference type="GO" id="GO:0051082">
    <property type="term" value="F:unfolded protein binding"/>
    <property type="evidence" value="ECO:0007669"/>
    <property type="project" value="InterPro"/>
</dbReference>
<dbReference type="PRINTS" id="PR00775">
    <property type="entry name" value="HEATSHOCK90"/>
</dbReference>
<dbReference type="Pfam" id="PF24391">
    <property type="entry name" value="HD-CE"/>
    <property type="match status" value="1"/>
</dbReference>
<keyword evidence="2" id="KW-0547">Nucleotide-binding</keyword>
<gene>
    <name evidence="6" type="ORF">GTZ93_14215</name>
</gene>
<evidence type="ECO:0000256" key="2">
    <source>
        <dbReference type="ARBA" id="ARBA00022741"/>
    </source>
</evidence>
<evidence type="ECO:0000259" key="5">
    <source>
        <dbReference type="Pfam" id="PF24391"/>
    </source>
</evidence>
<accession>A0A7X4Y8Q8</accession>
<evidence type="ECO:0000256" key="4">
    <source>
        <dbReference type="ARBA" id="ARBA00023186"/>
    </source>
</evidence>
<sequence>MPTNYLQIPKQLNSVLGRNPKLQGAIMLSLGEFEPWIADNKLPFFPEYTDHGPTHINEVFITAEALIHDNTWEHITPEDSSALILAILLHDCAMHLSEDGFIALLKNPDWAKPIVSIDSASWPVLWNNFLQEASRFDGRRLKKLFGDTEPIRPPPLNSNDMSRRDRLLIGEFLRRHHPRLAHEIALSGIPGPTKTPLKLQGIERKTADICGLIARSHGMDLRQAVEHLPIDERREVRGIHAPFIMGVLRVADYLQIHAERAPAKLLNVRALQSPISTGEWKKHDSIDNIHSRHDDPEALYIKALPSDGGTYIALKSLFSSIQKELDDVWAVLGELYGRISGLDSFGIMLRRIRSNLDDEKTFAATAEYVPGQAEFRTASADLLKLLVGPLYGDSPEVGIRELMQNSVDACRELSDYLKSRQSTPKPELTQQDADVAITVERDSKFATITISDRGIGMTPEIVKDYFLKAGASFRSSDAWKKQHTDESGHSRVARSGRFGVGVLAAFLLGERIEVSTRHISQARGISFSAGIDDELVELRYIERPVGTTIRIKSNAAETKALTAYDARWDWYCLNSPSVVRTIKNKGARELKQDHQIPDSNDPLDHQWRRISHAQFSDIQWTYWDNNSSPALACNGIQVPIGRDYDDYNDEAHHDDPEPEYQYEQLPRIGFRTPRVSVFDPDGHLPLNLQRTSLTTRKFPFHDELYDDVCKDFIAYLLVNHPTIPPNSHKWNRYNSTTNIGPTTEWTETWLSESGWGISESSILTQMKHNTILAPSRPGRIWEDCLKTPNHMVLPYQSLSASSFYSWIRSMLSPHYSSCGPLGSLAAQGRRLLLSKPEYDRIKKHSLIAKGLWANYAEEWSNKNWIILSSGTFKSDDSSLRQMADRAPAAEFEAVSEWHLTETQPQIKDSRVGRIWRETIGSAMVPFDMAERERRLDSAYVKLKKYIEAHKLLQKDETDSDA</sequence>
<feature type="domain" description="HD-CE" evidence="5">
    <location>
        <begin position="45"/>
        <end position="326"/>
    </location>
</feature>
<evidence type="ECO:0000313" key="6">
    <source>
        <dbReference type="EMBL" id="NBC40983.1"/>
    </source>
</evidence>
<dbReference type="InterPro" id="IPR036890">
    <property type="entry name" value="HATPase_C_sf"/>
</dbReference>
<dbReference type="SUPFAM" id="SSF55874">
    <property type="entry name" value="ATPase domain of HSP90 chaperone/DNA topoisomerase II/histidine kinase"/>
    <property type="match status" value="1"/>
</dbReference>
<dbReference type="InterPro" id="IPR001404">
    <property type="entry name" value="Hsp90_fam"/>
</dbReference>
<reference evidence="6 7" key="1">
    <citation type="submission" date="2020-01" db="EMBL/GenBank/DDBJ databases">
        <title>The draft genome sequence of Corallococcus exiguus DSM 14696.</title>
        <authorList>
            <person name="Zhang X."/>
            <person name="Zhu H."/>
        </authorList>
    </citation>
    <scope>NUCLEOTIDE SEQUENCE [LARGE SCALE GENOMIC DNA]</scope>
    <source>
        <strain evidence="6 7">DSM 14696</strain>
    </source>
</reference>
<dbReference type="GO" id="GO:0005524">
    <property type="term" value="F:ATP binding"/>
    <property type="evidence" value="ECO:0007669"/>
    <property type="project" value="UniProtKB-KW"/>
</dbReference>
<evidence type="ECO:0000256" key="3">
    <source>
        <dbReference type="ARBA" id="ARBA00022840"/>
    </source>
</evidence>
<dbReference type="InterPro" id="IPR020575">
    <property type="entry name" value="Hsp90_N"/>
</dbReference>
<dbReference type="GO" id="GO:0016887">
    <property type="term" value="F:ATP hydrolysis activity"/>
    <property type="evidence" value="ECO:0007669"/>
    <property type="project" value="InterPro"/>
</dbReference>
<organism evidence="6 7">
    <name type="scientific">Corallococcus exiguus</name>
    <dbReference type="NCBI Taxonomy" id="83462"/>
    <lineage>
        <taxon>Bacteria</taxon>
        <taxon>Pseudomonadati</taxon>
        <taxon>Myxococcota</taxon>
        <taxon>Myxococcia</taxon>
        <taxon>Myxococcales</taxon>
        <taxon>Cystobacterineae</taxon>
        <taxon>Myxococcaceae</taxon>
        <taxon>Corallococcus</taxon>
    </lineage>
</organism>
<evidence type="ECO:0000256" key="1">
    <source>
        <dbReference type="ARBA" id="ARBA00008239"/>
    </source>
</evidence>
<dbReference type="RefSeq" id="WP_139917995.1">
    <property type="nucleotide sequence ID" value="NZ_CBCSLE010000002.1"/>
</dbReference>
<protein>
    <recommendedName>
        <fullName evidence="5">HD-CE domain-containing protein</fullName>
    </recommendedName>
</protein>
<name>A0A7X4Y8Q8_9BACT</name>
<keyword evidence="7" id="KW-1185">Reference proteome</keyword>
<dbReference type="Gene3D" id="3.30.565.10">
    <property type="entry name" value="Histidine kinase-like ATPase, C-terminal domain"/>
    <property type="match status" value="1"/>
</dbReference>
<comment type="similarity">
    <text evidence="1">Belongs to the heat shock protein 90 family.</text>
</comment>
<dbReference type="AlphaFoldDB" id="A0A7X4Y8Q8"/>
<evidence type="ECO:0000313" key="7">
    <source>
        <dbReference type="Proteomes" id="UP000537825"/>
    </source>
</evidence>
<dbReference type="GO" id="GO:0140662">
    <property type="term" value="F:ATP-dependent protein folding chaperone"/>
    <property type="evidence" value="ECO:0007669"/>
    <property type="project" value="InterPro"/>
</dbReference>
<proteinExistence type="inferred from homology"/>
<keyword evidence="4" id="KW-0143">Chaperone</keyword>
<comment type="caution">
    <text evidence="6">The sequence shown here is derived from an EMBL/GenBank/DDBJ whole genome shotgun (WGS) entry which is preliminary data.</text>
</comment>
<dbReference type="Proteomes" id="UP000537825">
    <property type="component" value="Unassembled WGS sequence"/>
</dbReference>